<proteinExistence type="predicted"/>
<evidence type="ECO:0000256" key="1">
    <source>
        <dbReference type="SAM" id="MobiDB-lite"/>
    </source>
</evidence>
<dbReference type="Proteomes" id="UP001283361">
    <property type="component" value="Unassembled WGS sequence"/>
</dbReference>
<evidence type="ECO:0000313" key="3">
    <source>
        <dbReference type="Proteomes" id="UP001283361"/>
    </source>
</evidence>
<name>A0AAE0ZJ80_9GAST</name>
<gene>
    <name evidence="2" type="ORF">RRG08_046871</name>
</gene>
<organism evidence="2 3">
    <name type="scientific">Elysia crispata</name>
    <name type="common">lettuce slug</name>
    <dbReference type="NCBI Taxonomy" id="231223"/>
    <lineage>
        <taxon>Eukaryota</taxon>
        <taxon>Metazoa</taxon>
        <taxon>Spiralia</taxon>
        <taxon>Lophotrochozoa</taxon>
        <taxon>Mollusca</taxon>
        <taxon>Gastropoda</taxon>
        <taxon>Heterobranchia</taxon>
        <taxon>Euthyneura</taxon>
        <taxon>Panpulmonata</taxon>
        <taxon>Sacoglossa</taxon>
        <taxon>Placobranchoidea</taxon>
        <taxon>Plakobranchidae</taxon>
        <taxon>Elysia</taxon>
    </lineage>
</organism>
<feature type="compositionally biased region" description="Low complexity" evidence="1">
    <location>
        <begin position="113"/>
        <end position="123"/>
    </location>
</feature>
<dbReference type="AlphaFoldDB" id="A0AAE0ZJ80"/>
<accession>A0AAE0ZJ80</accession>
<keyword evidence="3" id="KW-1185">Reference proteome</keyword>
<evidence type="ECO:0000313" key="2">
    <source>
        <dbReference type="EMBL" id="KAK3769766.1"/>
    </source>
</evidence>
<feature type="region of interest" description="Disordered" evidence="1">
    <location>
        <begin position="104"/>
        <end position="126"/>
    </location>
</feature>
<dbReference type="EMBL" id="JAWDGP010003890">
    <property type="protein sequence ID" value="KAK3769766.1"/>
    <property type="molecule type" value="Genomic_DNA"/>
</dbReference>
<sequence length="194" mass="20797">MLTERWSATALTLPAHCFHWGISSLLWLVIIRGERTPWGRTCTGHGLISPPSGKVVVKSLEDPLGTKRPELDPNGPRCRARISTNEVCLRIVKVESRSAIFSPSEASLSPEPRLSTTLSSRSSAPWRPHLSTPPCVEASTPAHATMAGTAVWVVLEALWEVPKAWPATPGIAPCSIDGTAQLAQLLLKASVSGP</sequence>
<comment type="caution">
    <text evidence="2">The sequence shown here is derived from an EMBL/GenBank/DDBJ whole genome shotgun (WGS) entry which is preliminary data.</text>
</comment>
<reference evidence="2" key="1">
    <citation type="journal article" date="2023" name="G3 (Bethesda)">
        <title>A reference genome for the long-term kleptoplast-retaining sea slug Elysia crispata morphotype clarki.</title>
        <authorList>
            <person name="Eastman K.E."/>
            <person name="Pendleton A.L."/>
            <person name="Shaikh M.A."/>
            <person name="Suttiyut T."/>
            <person name="Ogas R."/>
            <person name="Tomko P."/>
            <person name="Gavelis G."/>
            <person name="Widhalm J.R."/>
            <person name="Wisecaver J.H."/>
        </authorList>
    </citation>
    <scope>NUCLEOTIDE SEQUENCE</scope>
    <source>
        <strain evidence="2">ECLA1</strain>
    </source>
</reference>
<protein>
    <submittedName>
        <fullName evidence="2">Uncharacterized protein</fullName>
    </submittedName>
</protein>